<dbReference type="AlphaFoldDB" id="A0ABD3NE84"/>
<dbReference type="Proteomes" id="UP001530400">
    <property type="component" value="Unassembled WGS sequence"/>
</dbReference>
<reference evidence="1 2" key="1">
    <citation type="submission" date="2024-10" db="EMBL/GenBank/DDBJ databases">
        <title>Updated reference genomes for cyclostephanoid diatoms.</title>
        <authorList>
            <person name="Roberts W.R."/>
            <person name="Alverson A.J."/>
        </authorList>
    </citation>
    <scope>NUCLEOTIDE SEQUENCE [LARGE SCALE GENOMIC DNA]</scope>
    <source>
        <strain evidence="1 2">AJA010-31</strain>
    </source>
</reference>
<evidence type="ECO:0000313" key="1">
    <source>
        <dbReference type="EMBL" id="KAL3774260.1"/>
    </source>
</evidence>
<evidence type="ECO:0000313" key="2">
    <source>
        <dbReference type="Proteomes" id="UP001530400"/>
    </source>
</evidence>
<comment type="caution">
    <text evidence="1">The sequence shown here is derived from an EMBL/GenBank/DDBJ whole genome shotgun (WGS) entry which is preliminary data.</text>
</comment>
<gene>
    <name evidence="1" type="ORF">ACHAWO_005873</name>
</gene>
<organism evidence="1 2">
    <name type="scientific">Cyclotella atomus</name>
    <dbReference type="NCBI Taxonomy" id="382360"/>
    <lineage>
        <taxon>Eukaryota</taxon>
        <taxon>Sar</taxon>
        <taxon>Stramenopiles</taxon>
        <taxon>Ochrophyta</taxon>
        <taxon>Bacillariophyta</taxon>
        <taxon>Coscinodiscophyceae</taxon>
        <taxon>Thalassiosirophycidae</taxon>
        <taxon>Stephanodiscales</taxon>
        <taxon>Stephanodiscaceae</taxon>
        <taxon>Cyclotella</taxon>
    </lineage>
</organism>
<protein>
    <submittedName>
        <fullName evidence="1">Uncharacterized protein</fullName>
    </submittedName>
</protein>
<sequence length="180" mass="20797">MNKITINSKHEKQIDTASLSWCEMALLKKRDPFIYYSIPGNRDMRKIQGKDIDLTDLKISSCPGVRRRSIQVVQFAVPSAKVPSRRTSITALDDHTQKEVYKTLEPEESHPNVVKRKSAISFESYGDLDDVMDEMSQEMFESRDSAIGTMRRDSLMQDLFFSTIAWLNEEFINSDEESEY</sequence>
<name>A0ABD3NE84_9STRA</name>
<proteinExistence type="predicted"/>
<accession>A0ABD3NE84</accession>
<dbReference type="EMBL" id="JALLPJ020001202">
    <property type="protein sequence ID" value="KAL3774260.1"/>
    <property type="molecule type" value="Genomic_DNA"/>
</dbReference>
<keyword evidence="2" id="KW-1185">Reference proteome</keyword>